<dbReference type="SUPFAM" id="SSF52058">
    <property type="entry name" value="L domain-like"/>
    <property type="match status" value="1"/>
</dbReference>
<dbReference type="Pfam" id="PF00560">
    <property type="entry name" value="LRR_1"/>
    <property type="match status" value="2"/>
</dbReference>
<dbReference type="InterPro" id="IPR013210">
    <property type="entry name" value="LRR_N_plant-typ"/>
</dbReference>
<evidence type="ECO:0000313" key="12">
    <source>
        <dbReference type="Proteomes" id="UP000825729"/>
    </source>
</evidence>
<organism evidence="11 12">
    <name type="scientific">Aristolochia fimbriata</name>
    <name type="common">White veined hardy Dutchman's pipe vine</name>
    <dbReference type="NCBI Taxonomy" id="158543"/>
    <lineage>
        <taxon>Eukaryota</taxon>
        <taxon>Viridiplantae</taxon>
        <taxon>Streptophyta</taxon>
        <taxon>Embryophyta</taxon>
        <taxon>Tracheophyta</taxon>
        <taxon>Spermatophyta</taxon>
        <taxon>Magnoliopsida</taxon>
        <taxon>Magnoliidae</taxon>
        <taxon>Piperales</taxon>
        <taxon>Aristolochiaceae</taxon>
        <taxon>Aristolochia</taxon>
    </lineage>
</organism>
<evidence type="ECO:0000256" key="3">
    <source>
        <dbReference type="ARBA" id="ARBA00022692"/>
    </source>
</evidence>
<keyword evidence="6 9" id="KW-1133">Transmembrane helix</keyword>
<accession>A0AAV7DYQ1</accession>
<name>A0AAV7DYQ1_ARIFI</name>
<evidence type="ECO:0000256" key="7">
    <source>
        <dbReference type="ARBA" id="ARBA00023136"/>
    </source>
</evidence>
<keyword evidence="8" id="KW-0325">Glycoprotein</keyword>
<protein>
    <recommendedName>
        <fullName evidence="10">Leucine-rich repeat-containing N-terminal plant-type domain-containing protein</fullName>
    </recommendedName>
</protein>
<dbReference type="PANTHER" id="PTHR48063">
    <property type="entry name" value="LRR RECEPTOR-LIKE KINASE"/>
    <property type="match status" value="1"/>
</dbReference>
<evidence type="ECO:0000256" key="1">
    <source>
        <dbReference type="ARBA" id="ARBA00004479"/>
    </source>
</evidence>
<keyword evidence="7 9" id="KW-0472">Membrane</keyword>
<dbReference type="InterPro" id="IPR032675">
    <property type="entry name" value="LRR_dom_sf"/>
</dbReference>
<dbReference type="GO" id="GO:0016020">
    <property type="term" value="C:membrane"/>
    <property type="evidence" value="ECO:0007669"/>
    <property type="project" value="UniProtKB-SubCell"/>
</dbReference>
<dbReference type="PANTHER" id="PTHR48063:SF112">
    <property type="entry name" value="RECEPTOR LIKE PROTEIN 30-LIKE"/>
    <property type="match status" value="1"/>
</dbReference>
<keyword evidence="5" id="KW-0677">Repeat</keyword>
<keyword evidence="12" id="KW-1185">Reference proteome</keyword>
<evidence type="ECO:0000256" key="4">
    <source>
        <dbReference type="ARBA" id="ARBA00022729"/>
    </source>
</evidence>
<evidence type="ECO:0000313" key="11">
    <source>
        <dbReference type="EMBL" id="KAG9441419.1"/>
    </source>
</evidence>
<comment type="caution">
    <text evidence="11">The sequence shown here is derived from an EMBL/GenBank/DDBJ whole genome shotgun (WGS) entry which is preliminary data.</text>
</comment>
<dbReference type="Proteomes" id="UP000825729">
    <property type="component" value="Unassembled WGS sequence"/>
</dbReference>
<dbReference type="InterPro" id="IPR046956">
    <property type="entry name" value="RLP23-like"/>
</dbReference>
<keyword evidence="4" id="KW-0732">Signal</keyword>
<feature type="domain" description="Leucine-rich repeat-containing N-terminal plant-type" evidence="10">
    <location>
        <begin position="31"/>
        <end position="69"/>
    </location>
</feature>
<evidence type="ECO:0000256" key="8">
    <source>
        <dbReference type="ARBA" id="ARBA00023180"/>
    </source>
</evidence>
<evidence type="ECO:0000256" key="9">
    <source>
        <dbReference type="SAM" id="Phobius"/>
    </source>
</evidence>
<gene>
    <name evidence="11" type="ORF">H6P81_017273</name>
</gene>
<dbReference type="Gene3D" id="3.80.10.10">
    <property type="entry name" value="Ribonuclease Inhibitor"/>
    <property type="match status" value="1"/>
</dbReference>
<evidence type="ECO:0000259" key="10">
    <source>
        <dbReference type="Pfam" id="PF08263"/>
    </source>
</evidence>
<comment type="subcellular location">
    <subcellularLocation>
        <location evidence="1">Membrane</location>
        <topology evidence="1">Single-pass type I membrane protein</topology>
    </subcellularLocation>
</comment>
<sequence length="232" mass="26233">MIITNKALVLSLLYYYMLLIMKIFLCIGCLDSEREAVTQFKQGLIDPSHRLASWNHGLDCCTWDGVSCDNETGYVIQLDLHNPYSYNDLVSYSPHPERNLSLGGRVLDPALEQLKHLQHLDLSGNSFDVIQIPNFLGSFQWLRYLNLSFTGFGGRVPQYIGNLSTLEVLDLSSTDEYYLAKLKVGNLEWLAKDAVPETPEDEQGEYDKSKSKLGSIDYGVPSIPHRVKLVKL</sequence>
<dbReference type="AlphaFoldDB" id="A0AAV7DYQ1"/>
<dbReference type="EMBL" id="JAINDJ010000007">
    <property type="protein sequence ID" value="KAG9441419.1"/>
    <property type="molecule type" value="Genomic_DNA"/>
</dbReference>
<evidence type="ECO:0000256" key="2">
    <source>
        <dbReference type="ARBA" id="ARBA00022614"/>
    </source>
</evidence>
<keyword evidence="2" id="KW-0433">Leucine-rich repeat</keyword>
<dbReference type="Pfam" id="PF08263">
    <property type="entry name" value="LRRNT_2"/>
    <property type="match status" value="1"/>
</dbReference>
<dbReference type="InterPro" id="IPR001611">
    <property type="entry name" value="Leu-rich_rpt"/>
</dbReference>
<feature type="transmembrane region" description="Helical" evidence="9">
    <location>
        <begin position="12"/>
        <end position="30"/>
    </location>
</feature>
<keyword evidence="3 9" id="KW-0812">Transmembrane</keyword>
<proteinExistence type="predicted"/>
<evidence type="ECO:0000256" key="6">
    <source>
        <dbReference type="ARBA" id="ARBA00022989"/>
    </source>
</evidence>
<reference evidence="11 12" key="1">
    <citation type="submission" date="2021-07" db="EMBL/GenBank/DDBJ databases">
        <title>The Aristolochia fimbriata genome: insights into angiosperm evolution, floral development and chemical biosynthesis.</title>
        <authorList>
            <person name="Jiao Y."/>
        </authorList>
    </citation>
    <scope>NUCLEOTIDE SEQUENCE [LARGE SCALE GENOMIC DNA]</scope>
    <source>
        <strain evidence="11">IBCAS-2021</strain>
        <tissue evidence="11">Leaf</tissue>
    </source>
</reference>
<evidence type="ECO:0000256" key="5">
    <source>
        <dbReference type="ARBA" id="ARBA00022737"/>
    </source>
</evidence>